<evidence type="ECO:0000259" key="2">
    <source>
        <dbReference type="Pfam" id="PF02470"/>
    </source>
</evidence>
<dbReference type="PANTHER" id="PTHR33371">
    <property type="entry name" value="INTERMEMBRANE PHOSPHOLIPID TRANSPORT SYSTEM BINDING PROTEIN MLAD-RELATED"/>
    <property type="match status" value="1"/>
</dbReference>
<proteinExistence type="predicted"/>
<comment type="caution">
    <text evidence="3">The sequence shown here is derived from an EMBL/GenBank/DDBJ whole genome shotgun (WGS) entry which is preliminary data.</text>
</comment>
<evidence type="ECO:0000313" key="3">
    <source>
        <dbReference type="EMBL" id="GAA4390756.1"/>
    </source>
</evidence>
<feature type="transmembrane region" description="Helical" evidence="1">
    <location>
        <begin position="18"/>
        <end position="37"/>
    </location>
</feature>
<gene>
    <name evidence="3" type="ORF">GCM10023147_18980</name>
</gene>
<name>A0ABP8JH43_9ACTN</name>
<dbReference type="Pfam" id="PF02470">
    <property type="entry name" value="MlaD"/>
    <property type="match status" value="1"/>
</dbReference>
<keyword evidence="4" id="KW-1185">Reference proteome</keyword>
<evidence type="ECO:0000256" key="1">
    <source>
        <dbReference type="SAM" id="Phobius"/>
    </source>
</evidence>
<dbReference type="RefSeq" id="WP_344994355.1">
    <property type="nucleotide sequence ID" value="NZ_BAABFR010000023.1"/>
</dbReference>
<keyword evidence="1" id="KW-0472">Membrane</keyword>
<sequence length="340" mass="35297">MSPPGFPFSRETLRRRGAIAVAMVLIAVIVVVAIQHFRPRPGFLLTLRTPDVAAGIIRGSRVDLDGVSVGSVDGIELLPGGQAGVTLRLTDAVAAGLTDRVEFAFSAGNLFGVSQVELIPHAGGSRITRGAILTPQRPITDNTVADMISTLGDVNTDAIRPHAGEILAQVDDTTQAMTPLLTALGTISQAVHDTQRLPTSRTFPKLAATLRASTGTTAAILGALDRQWDYPPFRNQVTGDGMVATAVSINGGPGSGSLTDRLQQILSPAAVAGLAEAAPAVRAPLQAILDVFPDGTTTGLQLSRLIDNVRRAMPGTPSGPVLNVNLSVDMPAISALLPPR</sequence>
<dbReference type="EMBL" id="BAABFR010000023">
    <property type="protein sequence ID" value="GAA4390756.1"/>
    <property type="molecule type" value="Genomic_DNA"/>
</dbReference>
<dbReference type="InterPro" id="IPR003399">
    <property type="entry name" value="Mce/MlaD"/>
</dbReference>
<dbReference type="Proteomes" id="UP001500635">
    <property type="component" value="Unassembled WGS sequence"/>
</dbReference>
<feature type="domain" description="Mce/MlaD" evidence="2">
    <location>
        <begin position="46"/>
        <end position="120"/>
    </location>
</feature>
<organism evidence="3 4">
    <name type="scientific">Tsukamurella soli</name>
    <dbReference type="NCBI Taxonomy" id="644556"/>
    <lineage>
        <taxon>Bacteria</taxon>
        <taxon>Bacillati</taxon>
        <taxon>Actinomycetota</taxon>
        <taxon>Actinomycetes</taxon>
        <taxon>Mycobacteriales</taxon>
        <taxon>Tsukamurellaceae</taxon>
        <taxon>Tsukamurella</taxon>
    </lineage>
</organism>
<accession>A0ABP8JH43</accession>
<dbReference type="InterPro" id="IPR052336">
    <property type="entry name" value="MlaD_Phospholipid_Transporter"/>
</dbReference>
<reference evidence="4" key="1">
    <citation type="journal article" date="2019" name="Int. J. Syst. Evol. Microbiol.">
        <title>The Global Catalogue of Microorganisms (GCM) 10K type strain sequencing project: providing services to taxonomists for standard genome sequencing and annotation.</title>
        <authorList>
            <consortium name="The Broad Institute Genomics Platform"/>
            <consortium name="The Broad Institute Genome Sequencing Center for Infectious Disease"/>
            <person name="Wu L."/>
            <person name="Ma J."/>
        </authorList>
    </citation>
    <scope>NUCLEOTIDE SEQUENCE [LARGE SCALE GENOMIC DNA]</scope>
    <source>
        <strain evidence="4">JCM 17688</strain>
    </source>
</reference>
<keyword evidence="1" id="KW-1133">Transmembrane helix</keyword>
<dbReference type="PANTHER" id="PTHR33371:SF4">
    <property type="entry name" value="INTERMEMBRANE PHOSPHOLIPID TRANSPORT SYSTEM BINDING PROTEIN MLAD"/>
    <property type="match status" value="1"/>
</dbReference>
<protein>
    <recommendedName>
        <fullName evidence="2">Mce/MlaD domain-containing protein</fullName>
    </recommendedName>
</protein>
<evidence type="ECO:0000313" key="4">
    <source>
        <dbReference type="Proteomes" id="UP001500635"/>
    </source>
</evidence>
<keyword evidence="1" id="KW-0812">Transmembrane</keyword>